<dbReference type="RefSeq" id="WP_303682342.1">
    <property type="nucleotide sequence ID" value="NZ_LVWG01000035.1"/>
</dbReference>
<protein>
    <recommendedName>
        <fullName evidence="3 9">Guanylate kinase</fullName>
        <ecNumber evidence="2 9">2.7.4.8</ecNumber>
    </recommendedName>
    <alternativeName>
        <fullName evidence="8 9">GMP kinase</fullName>
    </alternativeName>
</protein>
<evidence type="ECO:0000256" key="3">
    <source>
        <dbReference type="ARBA" id="ARBA00016296"/>
    </source>
</evidence>
<evidence type="ECO:0000256" key="4">
    <source>
        <dbReference type="ARBA" id="ARBA00022679"/>
    </source>
</evidence>
<evidence type="ECO:0000256" key="5">
    <source>
        <dbReference type="ARBA" id="ARBA00022741"/>
    </source>
</evidence>
<dbReference type="InterPro" id="IPR008144">
    <property type="entry name" value="Guanylate_kin-like_dom"/>
</dbReference>
<keyword evidence="7 9" id="KW-0067">ATP-binding</keyword>
<dbReference type="CDD" id="cd00071">
    <property type="entry name" value="GMPK"/>
    <property type="match status" value="1"/>
</dbReference>
<dbReference type="EC" id="2.7.4.8" evidence="2 9"/>
<dbReference type="InterPro" id="IPR008145">
    <property type="entry name" value="GK/Ca_channel_bsu"/>
</dbReference>
<dbReference type="InterPro" id="IPR020590">
    <property type="entry name" value="Guanylate_kinase_CS"/>
</dbReference>
<dbReference type="EMBL" id="LVWG01000035">
    <property type="protein sequence ID" value="KZK73640.1"/>
    <property type="molecule type" value="Genomic_DNA"/>
</dbReference>
<keyword evidence="6 9" id="KW-0418">Kinase</keyword>
<evidence type="ECO:0000256" key="6">
    <source>
        <dbReference type="ARBA" id="ARBA00022777"/>
    </source>
</evidence>
<name>A0A165L6N8_PELLU</name>
<comment type="subcellular location">
    <subcellularLocation>
        <location evidence="9">Cytoplasm</location>
    </subcellularLocation>
</comment>
<dbReference type="GO" id="GO:0004385">
    <property type="term" value="F:GMP kinase activity"/>
    <property type="evidence" value="ECO:0007669"/>
    <property type="project" value="UniProtKB-UniRule"/>
</dbReference>
<dbReference type="AlphaFoldDB" id="A0A165L6N8"/>
<keyword evidence="5 9" id="KW-0547">Nucleotide-binding</keyword>
<evidence type="ECO:0000256" key="8">
    <source>
        <dbReference type="ARBA" id="ARBA00030128"/>
    </source>
</evidence>
<proteinExistence type="inferred from homology"/>
<evidence type="ECO:0000256" key="9">
    <source>
        <dbReference type="HAMAP-Rule" id="MF_00328"/>
    </source>
</evidence>
<evidence type="ECO:0000256" key="1">
    <source>
        <dbReference type="ARBA" id="ARBA00005790"/>
    </source>
</evidence>
<dbReference type="PROSITE" id="PS00856">
    <property type="entry name" value="GUANYLATE_KINASE_1"/>
    <property type="match status" value="1"/>
</dbReference>
<evidence type="ECO:0000256" key="7">
    <source>
        <dbReference type="ARBA" id="ARBA00022840"/>
    </source>
</evidence>
<dbReference type="Proteomes" id="UP000076481">
    <property type="component" value="Unassembled WGS sequence"/>
</dbReference>
<keyword evidence="4 9" id="KW-0808">Transferase</keyword>
<dbReference type="PANTHER" id="PTHR23117:SF13">
    <property type="entry name" value="GUANYLATE KINASE"/>
    <property type="match status" value="1"/>
</dbReference>
<dbReference type="Gene3D" id="3.40.50.300">
    <property type="entry name" value="P-loop containing nucleotide triphosphate hydrolases"/>
    <property type="match status" value="1"/>
</dbReference>
<dbReference type="GO" id="GO:0005829">
    <property type="term" value="C:cytosol"/>
    <property type="evidence" value="ECO:0007669"/>
    <property type="project" value="TreeGrafter"/>
</dbReference>
<dbReference type="GO" id="GO:0005524">
    <property type="term" value="F:ATP binding"/>
    <property type="evidence" value="ECO:0007669"/>
    <property type="project" value="UniProtKB-UniRule"/>
</dbReference>
<comment type="catalytic activity">
    <reaction evidence="9">
        <text>GMP + ATP = GDP + ADP</text>
        <dbReference type="Rhea" id="RHEA:20780"/>
        <dbReference type="ChEBI" id="CHEBI:30616"/>
        <dbReference type="ChEBI" id="CHEBI:58115"/>
        <dbReference type="ChEBI" id="CHEBI:58189"/>
        <dbReference type="ChEBI" id="CHEBI:456216"/>
        <dbReference type="EC" id="2.7.4.8"/>
    </reaction>
</comment>
<dbReference type="PANTHER" id="PTHR23117">
    <property type="entry name" value="GUANYLATE KINASE-RELATED"/>
    <property type="match status" value="1"/>
</dbReference>
<organism evidence="11 12">
    <name type="scientific">Pelodictyon luteolum</name>
    <dbReference type="NCBI Taxonomy" id="1100"/>
    <lineage>
        <taxon>Bacteria</taxon>
        <taxon>Pseudomonadati</taxon>
        <taxon>Chlorobiota</taxon>
        <taxon>Chlorobiia</taxon>
        <taxon>Chlorobiales</taxon>
        <taxon>Chlorobiaceae</taxon>
        <taxon>Chlorobium/Pelodictyon group</taxon>
        <taxon>Pelodictyon</taxon>
    </lineage>
</organism>
<dbReference type="SMART" id="SM00072">
    <property type="entry name" value="GuKc"/>
    <property type="match status" value="1"/>
</dbReference>
<dbReference type="FunFam" id="3.30.63.10:FF:000002">
    <property type="entry name" value="Guanylate kinase 1"/>
    <property type="match status" value="1"/>
</dbReference>
<dbReference type="Pfam" id="PF00625">
    <property type="entry name" value="Guanylate_kin"/>
    <property type="match status" value="1"/>
</dbReference>
<keyword evidence="9" id="KW-0963">Cytoplasm</keyword>
<evidence type="ECO:0000256" key="2">
    <source>
        <dbReference type="ARBA" id="ARBA00012961"/>
    </source>
</evidence>
<dbReference type="NCBIfam" id="TIGR03263">
    <property type="entry name" value="guanyl_kin"/>
    <property type="match status" value="1"/>
</dbReference>
<sequence length="197" mass="22332">MAEEREREGRLVVFSAPSGTGKSTIARRVLERFPSMRFSVSATTRPMREGEVDGVNYHFLSIEEFEREIEKGGFIEHEFFFGNHYGTLFQKTREAMAEGTDLLLDLDVKGAMNLKKLFPDSSLLVFLAPPSMDVLKERLQSRKSEDEESLKLRLERAELELGFADRFDTVVVNDILEDAVDAVSLAISNFLSTKQTT</sequence>
<dbReference type="InterPro" id="IPR017665">
    <property type="entry name" value="Guanylate_kinase"/>
</dbReference>
<feature type="binding site" evidence="9">
    <location>
        <begin position="16"/>
        <end position="23"/>
    </location>
    <ligand>
        <name>ATP</name>
        <dbReference type="ChEBI" id="CHEBI:30616"/>
    </ligand>
</feature>
<accession>A0A165L6N8</accession>
<evidence type="ECO:0000313" key="11">
    <source>
        <dbReference type="EMBL" id="KZK73640.1"/>
    </source>
</evidence>
<dbReference type="InterPro" id="IPR027417">
    <property type="entry name" value="P-loop_NTPase"/>
</dbReference>
<evidence type="ECO:0000259" key="10">
    <source>
        <dbReference type="PROSITE" id="PS50052"/>
    </source>
</evidence>
<feature type="domain" description="Guanylate kinase-like" evidence="10">
    <location>
        <begin position="9"/>
        <end position="188"/>
    </location>
</feature>
<gene>
    <name evidence="9" type="primary">gmk</name>
    <name evidence="11" type="ORF">A3K90_08485</name>
</gene>
<comment type="caution">
    <text evidence="11">The sequence shown here is derived from an EMBL/GenBank/DDBJ whole genome shotgun (WGS) entry which is preliminary data.</text>
</comment>
<comment type="similarity">
    <text evidence="1 9">Belongs to the guanylate kinase family.</text>
</comment>
<dbReference type="SUPFAM" id="SSF52540">
    <property type="entry name" value="P-loop containing nucleoside triphosphate hydrolases"/>
    <property type="match status" value="1"/>
</dbReference>
<evidence type="ECO:0000313" key="12">
    <source>
        <dbReference type="Proteomes" id="UP000076481"/>
    </source>
</evidence>
<dbReference type="PROSITE" id="PS50052">
    <property type="entry name" value="GUANYLATE_KINASE_2"/>
    <property type="match status" value="1"/>
</dbReference>
<dbReference type="Gene3D" id="3.30.63.10">
    <property type="entry name" value="Guanylate Kinase phosphate binding domain"/>
    <property type="match status" value="1"/>
</dbReference>
<comment type="function">
    <text evidence="9">Essential for recycling GMP and indirectly, cGMP.</text>
</comment>
<reference evidence="11 12" key="1">
    <citation type="submission" date="2016-03" db="EMBL/GenBank/DDBJ databases">
        <title>Speciation and ecological success in dimly lit waters: horizontal gene transfer in a green sulfur bacteria bloom unveiled by metagenomic assembly.</title>
        <authorList>
            <person name="Llorens-Mares T."/>
            <person name="Liu Z."/>
            <person name="Allen L.Z."/>
            <person name="Rusch D.B."/>
            <person name="Craig M.T."/>
            <person name="Dupont C.L."/>
            <person name="Bryant D.A."/>
            <person name="Casamayor E.O."/>
        </authorList>
    </citation>
    <scope>NUCLEOTIDE SEQUENCE [LARGE SCALE GENOMIC DNA]</scope>
    <source>
        <strain evidence="11">CIII</strain>
    </source>
</reference>
<dbReference type="HAMAP" id="MF_00328">
    <property type="entry name" value="Guanylate_kinase"/>
    <property type="match status" value="1"/>
</dbReference>